<comment type="caution">
    <text evidence="2">The sequence shown here is derived from an EMBL/GenBank/DDBJ whole genome shotgun (WGS) entry which is preliminary data.</text>
</comment>
<gene>
    <name evidence="2" type="ORF">AXG93_4448s1190</name>
</gene>
<name>A0A176VCT8_MARPO</name>
<organism evidence="2 3">
    <name type="scientific">Marchantia polymorpha subsp. ruderalis</name>
    <dbReference type="NCBI Taxonomy" id="1480154"/>
    <lineage>
        <taxon>Eukaryota</taxon>
        <taxon>Viridiplantae</taxon>
        <taxon>Streptophyta</taxon>
        <taxon>Embryophyta</taxon>
        <taxon>Marchantiophyta</taxon>
        <taxon>Marchantiopsida</taxon>
        <taxon>Marchantiidae</taxon>
        <taxon>Marchantiales</taxon>
        <taxon>Marchantiaceae</taxon>
        <taxon>Marchantia</taxon>
    </lineage>
</organism>
<evidence type="ECO:0000256" key="1">
    <source>
        <dbReference type="SAM" id="MobiDB-lite"/>
    </source>
</evidence>
<feature type="region of interest" description="Disordered" evidence="1">
    <location>
        <begin position="82"/>
        <end position="102"/>
    </location>
</feature>
<feature type="compositionally biased region" description="Polar residues" evidence="1">
    <location>
        <begin position="89"/>
        <end position="101"/>
    </location>
</feature>
<dbReference type="AlphaFoldDB" id="A0A176VCT8"/>
<keyword evidence="3" id="KW-1185">Reference proteome</keyword>
<evidence type="ECO:0000313" key="2">
    <source>
        <dbReference type="EMBL" id="OAE18684.1"/>
    </source>
</evidence>
<dbReference type="EMBL" id="LVLJ01004024">
    <property type="protein sequence ID" value="OAE18684.1"/>
    <property type="molecule type" value="Genomic_DNA"/>
</dbReference>
<dbReference type="Proteomes" id="UP000077202">
    <property type="component" value="Unassembled WGS sequence"/>
</dbReference>
<accession>A0A176VCT8</accession>
<protein>
    <submittedName>
        <fullName evidence="2">Uncharacterized protein</fullName>
    </submittedName>
</protein>
<reference evidence="2" key="1">
    <citation type="submission" date="2016-03" db="EMBL/GenBank/DDBJ databases">
        <title>Mechanisms controlling the formation of the plant cell surface in tip-growing cells are functionally conserved among land plants.</title>
        <authorList>
            <person name="Honkanen S."/>
            <person name="Jones V.A."/>
            <person name="Morieri G."/>
            <person name="Champion C."/>
            <person name="Hetherington A.J."/>
            <person name="Kelly S."/>
            <person name="Saint-Marcoux D."/>
            <person name="Proust H."/>
            <person name="Prescott H."/>
            <person name="Dolan L."/>
        </authorList>
    </citation>
    <scope>NUCLEOTIDE SEQUENCE [LARGE SCALE GENOMIC DNA]</scope>
    <source>
        <tissue evidence="2">Whole gametophyte</tissue>
    </source>
</reference>
<evidence type="ECO:0000313" key="3">
    <source>
        <dbReference type="Proteomes" id="UP000077202"/>
    </source>
</evidence>
<sequence length="189" mass="20092">MTGLDSACADCGKTGPWRDTCSGQLESEGDQYGGVGVTVGARERESGYEFFIPVDSFFSSPYGKGSNRIHTKGPNLLLEYSRKAKAPQHSPSSSRTHSQESAARVAFQLEEELGASLISLQEAAIRVPASLGWLGCIAFTSRNEGEGEGEGEIERGIGEASSCALRRFAVWVIRDGPSSDVRGATSPAE</sequence>
<proteinExistence type="predicted"/>